<dbReference type="InParanoid" id="A0A151Z9U5"/>
<evidence type="ECO:0000313" key="2">
    <source>
        <dbReference type="Proteomes" id="UP000076078"/>
    </source>
</evidence>
<accession>A0A151Z9U5</accession>
<comment type="caution">
    <text evidence="1">The sequence shown here is derived from an EMBL/GenBank/DDBJ whole genome shotgun (WGS) entry which is preliminary data.</text>
</comment>
<dbReference type="OrthoDB" id="10619685at2759"/>
<reference evidence="1 2" key="1">
    <citation type="submission" date="2015-12" db="EMBL/GenBank/DDBJ databases">
        <title>Dictyostelia acquired genes for synthesis and detection of signals that induce cell-type specialization by lateral gene transfer from prokaryotes.</title>
        <authorList>
            <person name="Gloeckner G."/>
            <person name="Schaap P."/>
        </authorList>
    </citation>
    <scope>NUCLEOTIDE SEQUENCE [LARGE SCALE GENOMIC DNA]</scope>
    <source>
        <strain evidence="1 2">TK</strain>
    </source>
</reference>
<organism evidence="1 2">
    <name type="scientific">Tieghemostelium lacteum</name>
    <name type="common">Slime mold</name>
    <name type="synonym">Dictyostelium lacteum</name>
    <dbReference type="NCBI Taxonomy" id="361077"/>
    <lineage>
        <taxon>Eukaryota</taxon>
        <taxon>Amoebozoa</taxon>
        <taxon>Evosea</taxon>
        <taxon>Eumycetozoa</taxon>
        <taxon>Dictyostelia</taxon>
        <taxon>Dictyosteliales</taxon>
        <taxon>Raperosteliaceae</taxon>
        <taxon>Tieghemostelium</taxon>
    </lineage>
</organism>
<name>A0A151Z9U5_TIELA</name>
<dbReference type="Proteomes" id="UP000076078">
    <property type="component" value="Unassembled WGS sequence"/>
</dbReference>
<dbReference type="AlphaFoldDB" id="A0A151Z9U5"/>
<sequence length="232" mass="27208">MAENKNNPNTFYNKHIRNFFDFSGALKDPEWLGTKVRPMLSMRTTRVLTGILGTAAVYISLVSEYDDQGSTRISVTTDTLISCIPMQLRNYHDRMFKEYLDIDIREKIRNFERKFRSGFVTSSSPVTKMSEEEINKLSAEEQFSIRKEIERKKNQELQEQEQIRKDQQYQQKKPVFKVYSSEEERIDSIIKKSTNDTNLLADVVNKEFERLNLQNNDKSKNIIHSTSTSNLK</sequence>
<protein>
    <submittedName>
        <fullName evidence="1">Putative WRKY transcription factor</fullName>
    </submittedName>
</protein>
<gene>
    <name evidence="1" type="ORF">DLAC_09356</name>
</gene>
<proteinExistence type="predicted"/>
<evidence type="ECO:0000313" key="1">
    <source>
        <dbReference type="EMBL" id="KYQ90720.1"/>
    </source>
</evidence>
<dbReference type="EMBL" id="LODT01000037">
    <property type="protein sequence ID" value="KYQ90720.1"/>
    <property type="molecule type" value="Genomic_DNA"/>
</dbReference>
<keyword evidence="2" id="KW-1185">Reference proteome</keyword>